<comment type="similarity">
    <text evidence="12">Belongs to the helicase family. PriA subfamily.</text>
</comment>
<evidence type="ECO:0000256" key="2">
    <source>
        <dbReference type="ARBA" id="ARBA00022705"/>
    </source>
</evidence>
<keyword evidence="7 12" id="KW-0862">Zinc</keyword>
<dbReference type="Pfam" id="PF18319">
    <property type="entry name" value="Zn_ribbon_PriA"/>
    <property type="match status" value="1"/>
</dbReference>
<comment type="caution">
    <text evidence="15">The sequence shown here is derived from an EMBL/GenBank/DDBJ whole genome shotgun (WGS) entry which is preliminary data.</text>
</comment>
<dbReference type="InterPro" id="IPR041236">
    <property type="entry name" value="PriA_C"/>
</dbReference>
<keyword evidence="4 12" id="KW-0547">Nucleotide-binding</keyword>
<dbReference type="GO" id="GO:0003677">
    <property type="term" value="F:DNA binding"/>
    <property type="evidence" value="ECO:0007669"/>
    <property type="project" value="UniProtKB-UniRule"/>
</dbReference>
<dbReference type="InterPro" id="IPR005259">
    <property type="entry name" value="PriA"/>
</dbReference>
<dbReference type="GO" id="GO:0006302">
    <property type="term" value="P:double-strand break repair"/>
    <property type="evidence" value="ECO:0007669"/>
    <property type="project" value="InterPro"/>
</dbReference>
<dbReference type="GO" id="GO:1990077">
    <property type="term" value="C:primosome complex"/>
    <property type="evidence" value="ECO:0007669"/>
    <property type="project" value="UniProtKB-UniRule"/>
</dbReference>
<dbReference type="HAMAP" id="MF_00983">
    <property type="entry name" value="PriA"/>
    <property type="match status" value="1"/>
</dbReference>
<dbReference type="CDD" id="cd18804">
    <property type="entry name" value="SF2_C_priA"/>
    <property type="match status" value="1"/>
</dbReference>
<dbReference type="EMBL" id="NIBD01000024">
    <property type="protein sequence ID" value="PAB55418.1"/>
    <property type="molecule type" value="Genomic_DNA"/>
</dbReference>
<dbReference type="Pfam" id="PF00271">
    <property type="entry name" value="Helicase_C"/>
    <property type="match status" value="1"/>
</dbReference>
<dbReference type="GO" id="GO:0016887">
    <property type="term" value="F:ATP hydrolysis activity"/>
    <property type="evidence" value="ECO:0007669"/>
    <property type="project" value="RHEA"/>
</dbReference>
<comment type="catalytic activity">
    <reaction evidence="11 12">
        <text>ATP + H2O = ADP + phosphate + H(+)</text>
        <dbReference type="Rhea" id="RHEA:13065"/>
        <dbReference type="ChEBI" id="CHEBI:15377"/>
        <dbReference type="ChEBI" id="CHEBI:15378"/>
        <dbReference type="ChEBI" id="CHEBI:30616"/>
        <dbReference type="ChEBI" id="CHEBI:43474"/>
        <dbReference type="ChEBI" id="CHEBI:456216"/>
        <dbReference type="EC" id="5.6.2.4"/>
    </reaction>
</comment>
<dbReference type="GO" id="GO:0043138">
    <property type="term" value="F:3'-5' DNA helicase activity"/>
    <property type="evidence" value="ECO:0007669"/>
    <property type="project" value="UniProtKB-EC"/>
</dbReference>
<dbReference type="InterPro" id="IPR042115">
    <property type="entry name" value="PriA_3primeBD_sf"/>
</dbReference>
<keyword evidence="8 12" id="KW-0067">ATP-binding</keyword>
<evidence type="ECO:0000256" key="4">
    <source>
        <dbReference type="ARBA" id="ARBA00022741"/>
    </source>
</evidence>
<feature type="binding site" evidence="12">
    <location>
        <position position="534"/>
    </location>
    <ligand>
        <name>Zn(2+)</name>
        <dbReference type="ChEBI" id="CHEBI:29105"/>
        <label>2</label>
    </ligand>
</feature>
<dbReference type="GO" id="GO:0005524">
    <property type="term" value="F:ATP binding"/>
    <property type="evidence" value="ECO:0007669"/>
    <property type="project" value="UniProtKB-UniRule"/>
</dbReference>
<dbReference type="GO" id="GO:0006270">
    <property type="term" value="P:DNA replication initiation"/>
    <property type="evidence" value="ECO:0007669"/>
    <property type="project" value="TreeGrafter"/>
</dbReference>
<dbReference type="InterPro" id="IPR041222">
    <property type="entry name" value="PriA_3primeBD"/>
</dbReference>
<organism evidence="15 16">
    <name type="scientific">Lactobacillus johnsonii</name>
    <dbReference type="NCBI Taxonomy" id="33959"/>
    <lineage>
        <taxon>Bacteria</taxon>
        <taxon>Bacillati</taxon>
        <taxon>Bacillota</taxon>
        <taxon>Bacilli</taxon>
        <taxon>Lactobacillales</taxon>
        <taxon>Lactobacillaceae</taxon>
        <taxon>Lactobacillus</taxon>
    </lineage>
</organism>
<dbReference type="RefSeq" id="WP_095182756.1">
    <property type="nucleotide sequence ID" value="NZ_NIBD01000024.1"/>
</dbReference>
<evidence type="ECO:0000256" key="7">
    <source>
        <dbReference type="ARBA" id="ARBA00022833"/>
    </source>
</evidence>
<dbReference type="PROSITE" id="PS51192">
    <property type="entry name" value="HELICASE_ATP_BIND_1"/>
    <property type="match status" value="1"/>
</dbReference>
<sequence>MIAQVIVDVAAKQTDRVFEYHIPKELTDVAVGSRVVVPFGRRKVQGFVVGISETTSYTGKLKDLLVVIDELPPLTPELIALSKTLADKIFSYRITILQSMLPRVMKANYRKILVPLTDEIKENSLFKGEPLDLNEVSDLETIVKIKKLIKNNQAKIEYLVENKARKKQVAAYLLTKTRTEYQEILGGIRKTAKNQRALLNNIVEKYNEYPKLGSTIESELGISSSTLRAAEKKGWLLKKEQEIYRNPLKDFESNASKHSVRLNSEQLDALNSIGTSIKEKEAKTFLLEGITGSGKTEVYLHAISTALEQKRNSLMLVPEISLTPQMVKQVKERFGDNVAVLHSGLSEGEKYDEWRRIRRGEAQVVVGARSAIFAPLKNIGLIVIDEEHESSYKQNDTPRYHARDVALLRSKFHNCPVVLGSATPSLASRARAQKGRYKLLRLTKRANQKSLPKVDLIDLKTVEFAGGQFDLSIPLVDAIKEKIAKKEQVILLLNRRGFASFMLCRNCGFVLKCPNCDISLTLHKDTGQMQCHYCGHKEPIPRKCPNCQSEKIRFLGTGTQKVQEELETLLPDAKILRMDVDTTRRKGSYKKILDSFGNRQADILLGTQMIAKGLDFPNVTLVGVINADTALSLPDFNSSEKTFDLLTQVAGRAGRAEKTGRVMIQTYNPENYAIKLAQSQDYERFYQKEMQVRFQGNYPPFFYTTLITITSKNEQSAAKEAFVIKRKLMRELHAPTIILGPTPSSVAKIKNQYYYQILVKYKYEPKLHDLLHQIQDDAQLAQKRGLNIYIDNEPERIM</sequence>
<dbReference type="InterPro" id="IPR006935">
    <property type="entry name" value="Helicase/UvrB_N"/>
</dbReference>
<dbReference type="EC" id="5.6.2.4" evidence="12"/>
<evidence type="ECO:0000313" key="15">
    <source>
        <dbReference type="EMBL" id="PAB55418.1"/>
    </source>
</evidence>
<dbReference type="SMART" id="SM00490">
    <property type="entry name" value="HELICc"/>
    <property type="match status" value="1"/>
</dbReference>
<dbReference type="Pfam" id="PF17764">
    <property type="entry name" value="PriA_3primeBD"/>
    <property type="match status" value="1"/>
</dbReference>
<keyword evidence="6 12" id="KW-0347">Helicase</keyword>
<accession>A0A267M929</accession>
<dbReference type="NCBIfam" id="TIGR00595">
    <property type="entry name" value="priA"/>
    <property type="match status" value="1"/>
</dbReference>
<evidence type="ECO:0000256" key="8">
    <source>
        <dbReference type="ARBA" id="ARBA00022840"/>
    </source>
</evidence>
<keyword evidence="10 12" id="KW-0413">Isomerase</keyword>
<dbReference type="InterPro" id="IPR040498">
    <property type="entry name" value="PriA_CRR"/>
</dbReference>
<keyword evidence="2 12" id="KW-0235">DNA replication</keyword>
<evidence type="ECO:0000256" key="1">
    <source>
        <dbReference type="ARBA" id="ARBA00022515"/>
    </source>
</evidence>
<name>A0A267M929_LACJH</name>
<dbReference type="GO" id="GO:0006269">
    <property type="term" value="P:DNA replication, synthesis of primer"/>
    <property type="evidence" value="ECO:0007669"/>
    <property type="project" value="UniProtKB-KW"/>
</dbReference>
<dbReference type="AlphaFoldDB" id="A0A267M929"/>
<dbReference type="FunFam" id="3.40.50.300:FF:000489">
    <property type="entry name" value="Primosome assembly protein PriA"/>
    <property type="match status" value="1"/>
</dbReference>
<evidence type="ECO:0000259" key="14">
    <source>
        <dbReference type="PROSITE" id="PS51194"/>
    </source>
</evidence>
<dbReference type="PROSITE" id="PS51194">
    <property type="entry name" value="HELICASE_CTER"/>
    <property type="match status" value="1"/>
</dbReference>
<comment type="function">
    <text evidence="12">Initiates the restart of stalled replication forks, which reloads the replicative helicase on sites other than the origin of replication. Recognizes and binds to abandoned replication forks and remodels them to uncover a helicase loading site. Promotes assembly of the primosome at these replication forks.</text>
</comment>
<keyword evidence="1 12" id="KW-0639">Primosome</keyword>
<protein>
    <recommendedName>
        <fullName evidence="12">Replication restart protein PriA</fullName>
    </recommendedName>
    <alternativeName>
        <fullName evidence="12">ATP-dependent DNA helicase PriA</fullName>
        <ecNumber evidence="12">5.6.2.4</ecNumber>
    </alternativeName>
    <alternativeName>
        <fullName evidence="12">DNA 3'-5' helicase PriA</fullName>
    </alternativeName>
</protein>
<feature type="binding site" evidence="12">
    <location>
        <position position="547"/>
    </location>
    <ligand>
        <name>Zn(2+)</name>
        <dbReference type="ChEBI" id="CHEBI:29105"/>
        <label>1</label>
    </ligand>
</feature>
<dbReference type="Proteomes" id="UP000216008">
    <property type="component" value="Unassembled WGS sequence"/>
</dbReference>
<evidence type="ECO:0000256" key="5">
    <source>
        <dbReference type="ARBA" id="ARBA00022801"/>
    </source>
</evidence>
<keyword evidence="5 12" id="KW-0378">Hydrolase</keyword>
<dbReference type="Pfam" id="PF04851">
    <property type="entry name" value="ResIII"/>
    <property type="match status" value="1"/>
</dbReference>
<evidence type="ECO:0000256" key="9">
    <source>
        <dbReference type="ARBA" id="ARBA00023125"/>
    </source>
</evidence>
<dbReference type="NCBIfam" id="NF004066">
    <property type="entry name" value="PRK05580.1-3"/>
    <property type="match status" value="1"/>
</dbReference>
<proteinExistence type="inferred from homology"/>
<dbReference type="PANTHER" id="PTHR30580:SF0">
    <property type="entry name" value="PRIMOSOMAL PROTEIN N"/>
    <property type="match status" value="1"/>
</dbReference>
<keyword evidence="3 12" id="KW-0479">Metal-binding</keyword>
<dbReference type="CDD" id="cd17929">
    <property type="entry name" value="DEXHc_priA"/>
    <property type="match status" value="1"/>
</dbReference>
<dbReference type="SUPFAM" id="SSF52540">
    <property type="entry name" value="P-loop containing nucleoside triphosphate hydrolases"/>
    <property type="match status" value="2"/>
</dbReference>
<evidence type="ECO:0000313" key="16">
    <source>
        <dbReference type="Proteomes" id="UP000216008"/>
    </source>
</evidence>
<evidence type="ECO:0000256" key="6">
    <source>
        <dbReference type="ARBA" id="ARBA00022806"/>
    </source>
</evidence>
<comment type="cofactor">
    <cofactor evidence="12">
        <name>Zn(2+)</name>
        <dbReference type="ChEBI" id="CHEBI:29105"/>
    </cofactor>
    <text evidence="12">Binds 2 zinc ions per subunit.</text>
</comment>
<dbReference type="GO" id="GO:0008270">
    <property type="term" value="F:zinc ion binding"/>
    <property type="evidence" value="ECO:0007669"/>
    <property type="project" value="UniProtKB-UniRule"/>
</dbReference>
<feature type="binding site" evidence="12">
    <location>
        <position position="513"/>
    </location>
    <ligand>
        <name>Zn(2+)</name>
        <dbReference type="ChEBI" id="CHEBI:29105"/>
        <label>2</label>
    </ligand>
</feature>
<dbReference type="FunFam" id="3.40.1440.60:FF:000001">
    <property type="entry name" value="Primosomal protein N"/>
    <property type="match status" value="1"/>
</dbReference>
<comment type="catalytic activity">
    <reaction evidence="12">
        <text>Couples ATP hydrolysis with the unwinding of duplex DNA by translocating in the 3'-5' direction.</text>
        <dbReference type="EC" id="5.6.2.4"/>
    </reaction>
</comment>
<keyword evidence="9 12" id="KW-0238">DNA-binding</keyword>
<evidence type="ECO:0000256" key="10">
    <source>
        <dbReference type="ARBA" id="ARBA00023235"/>
    </source>
</evidence>
<feature type="binding site" evidence="12">
    <location>
        <position position="507"/>
    </location>
    <ligand>
        <name>Zn(2+)</name>
        <dbReference type="ChEBI" id="CHEBI:29105"/>
        <label>1</label>
    </ligand>
</feature>
<dbReference type="InterPro" id="IPR014001">
    <property type="entry name" value="Helicase_ATP-bd"/>
</dbReference>
<dbReference type="PANTHER" id="PTHR30580">
    <property type="entry name" value="PRIMOSOMAL PROTEIN N"/>
    <property type="match status" value="1"/>
</dbReference>
<feature type="binding site" evidence="12">
    <location>
        <position position="516"/>
    </location>
    <ligand>
        <name>Zn(2+)</name>
        <dbReference type="ChEBI" id="CHEBI:29105"/>
        <label>2</label>
    </ligand>
</feature>
<evidence type="ECO:0000256" key="11">
    <source>
        <dbReference type="ARBA" id="ARBA00048988"/>
    </source>
</evidence>
<dbReference type="Pfam" id="PF18074">
    <property type="entry name" value="PriA_C"/>
    <property type="match status" value="1"/>
</dbReference>
<feature type="binding site" evidence="12">
    <location>
        <position position="544"/>
    </location>
    <ligand>
        <name>Zn(2+)</name>
        <dbReference type="ChEBI" id="CHEBI:29105"/>
        <label>1</label>
    </ligand>
</feature>
<dbReference type="Gene3D" id="3.40.50.300">
    <property type="entry name" value="P-loop containing nucleotide triphosphate hydrolases"/>
    <property type="match status" value="2"/>
</dbReference>
<gene>
    <name evidence="12" type="primary">priA</name>
    <name evidence="15" type="ORF">A3Q24_04590</name>
</gene>
<evidence type="ECO:0000256" key="12">
    <source>
        <dbReference type="HAMAP-Rule" id="MF_00983"/>
    </source>
</evidence>
<feature type="binding site" evidence="12">
    <location>
        <position position="531"/>
    </location>
    <ligand>
        <name>Zn(2+)</name>
        <dbReference type="ChEBI" id="CHEBI:29105"/>
        <label>2</label>
    </ligand>
</feature>
<feature type="domain" description="Helicase C-terminal" evidence="14">
    <location>
        <begin position="539"/>
        <end position="693"/>
    </location>
</feature>
<evidence type="ECO:0000259" key="13">
    <source>
        <dbReference type="PROSITE" id="PS51192"/>
    </source>
</evidence>
<reference evidence="15 16" key="1">
    <citation type="submission" date="2017-05" db="EMBL/GenBank/DDBJ databases">
        <title>Lactobacillus johnsonii from commercial turkeys.</title>
        <authorList>
            <person name="Johnson T.J."/>
            <person name="Youmans B."/>
        </authorList>
    </citation>
    <scope>NUCLEOTIDE SEQUENCE [LARGE SCALE GENOMIC DNA]</scope>
    <source>
        <strain evidence="15 16">UMNLJ114</strain>
    </source>
</reference>
<dbReference type="Gene3D" id="3.40.1440.60">
    <property type="entry name" value="PriA, 3(prime) DNA-binding domain"/>
    <property type="match status" value="1"/>
</dbReference>
<dbReference type="InterPro" id="IPR001650">
    <property type="entry name" value="Helicase_C-like"/>
</dbReference>
<feature type="binding site" evidence="12">
    <location>
        <position position="504"/>
    </location>
    <ligand>
        <name>Zn(2+)</name>
        <dbReference type="ChEBI" id="CHEBI:29105"/>
        <label>1</label>
    </ligand>
</feature>
<comment type="subunit">
    <text evidence="12">Component of the replication restart primosome.</text>
</comment>
<evidence type="ECO:0000256" key="3">
    <source>
        <dbReference type="ARBA" id="ARBA00022723"/>
    </source>
</evidence>
<dbReference type="SMART" id="SM00487">
    <property type="entry name" value="DEXDc"/>
    <property type="match status" value="1"/>
</dbReference>
<dbReference type="GO" id="GO:0006310">
    <property type="term" value="P:DNA recombination"/>
    <property type="evidence" value="ECO:0007669"/>
    <property type="project" value="InterPro"/>
</dbReference>
<dbReference type="InterPro" id="IPR027417">
    <property type="entry name" value="P-loop_NTPase"/>
</dbReference>
<feature type="domain" description="Helicase ATP-binding" evidence="13">
    <location>
        <begin position="276"/>
        <end position="442"/>
    </location>
</feature>